<feature type="domain" description="Nucleoside phosphorylase" evidence="6">
    <location>
        <begin position="52"/>
        <end position="300"/>
    </location>
</feature>
<comment type="function">
    <text evidence="5">Catalyzes the reversible phosphorylytic cleavage of uridine to uracil and ribose-1-phosphate which can then be utilized as carbon and energy sources or in the rescue of pyrimidine bases for nucleotide synthesis. Shows broad substrate specificity and can also accept deoxyuridine and other analogous compounds.</text>
</comment>
<dbReference type="OrthoDB" id="204058at2759"/>
<accession>A0A6P4YRR2</accession>
<dbReference type="GO" id="GO:0004850">
    <property type="term" value="F:uridine phosphorylase activity"/>
    <property type="evidence" value="ECO:0007669"/>
    <property type="project" value="UniProtKB-EC"/>
</dbReference>
<dbReference type="GO" id="GO:0009166">
    <property type="term" value="P:nucleotide catabolic process"/>
    <property type="evidence" value="ECO:0007669"/>
    <property type="project" value="InterPro"/>
</dbReference>
<dbReference type="CDD" id="cd17763">
    <property type="entry name" value="UP_hUPP-like"/>
    <property type="match status" value="1"/>
</dbReference>
<evidence type="ECO:0000256" key="2">
    <source>
        <dbReference type="ARBA" id="ARBA00022676"/>
    </source>
</evidence>
<dbReference type="GO" id="GO:0006218">
    <property type="term" value="P:uridine catabolic process"/>
    <property type="evidence" value="ECO:0007669"/>
    <property type="project" value="TreeGrafter"/>
</dbReference>
<evidence type="ECO:0000313" key="8">
    <source>
        <dbReference type="RefSeq" id="XP_019632140.1"/>
    </source>
</evidence>
<dbReference type="GeneID" id="109475809"/>
<keyword evidence="3 5" id="KW-0808">Transferase</keyword>
<dbReference type="PROSITE" id="PS01232">
    <property type="entry name" value="PNP_UDP_1"/>
    <property type="match status" value="1"/>
</dbReference>
<reference evidence="8" key="1">
    <citation type="submission" date="2025-08" db="UniProtKB">
        <authorList>
            <consortium name="RefSeq"/>
        </authorList>
    </citation>
    <scope>IDENTIFICATION</scope>
    <source>
        <tissue evidence="8">Gonad</tissue>
    </source>
</reference>
<comment type="catalytic activity">
    <reaction evidence="5">
        <text>uridine + phosphate = alpha-D-ribose 1-phosphate + uracil</text>
        <dbReference type="Rhea" id="RHEA:24388"/>
        <dbReference type="ChEBI" id="CHEBI:16704"/>
        <dbReference type="ChEBI" id="CHEBI:17568"/>
        <dbReference type="ChEBI" id="CHEBI:43474"/>
        <dbReference type="ChEBI" id="CHEBI:57720"/>
        <dbReference type="EC" id="2.4.2.3"/>
    </reaction>
</comment>
<dbReference type="Gene3D" id="3.40.50.1580">
    <property type="entry name" value="Nucleoside phosphorylase domain"/>
    <property type="match status" value="1"/>
</dbReference>
<gene>
    <name evidence="8" type="primary">LOC109475809</name>
</gene>
<evidence type="ECO:0000313" key="7">
    <source>
        <dbReference type="Proteomes" id="UP000515135"/>
    </source>
</evidence>
<dbReference type="InterPro" id="IPR010059">
    <property type="entry name" value="Uridine_phosphorylase_euk"/>
</dbReference>
<keyword evidence="2 5" id="KW-0328">Glycosyltransferase</keyword>
<dbReference type="EC" id="2.4.2.3" evidence="5"/>
<feature type="binding site" evidence="4">
    <location>
        <position position="213"/>
    </location>
    <ligand>
        <name>substrate</name>
    </ligand>
</feature>
<dbReference type="Proteomes" id="UP000515135">
    <property type="component" value="Unplaced"/>
</dbReference>
<feature type="binding site" evidence="4">
    <location>
        <position position="215"/>
    </location>
    <ligand>
        <name>substrate</name>
    </ligand>
</feature>
<dbReference type="GO" id="GO:0005829">
    <property type="term" value="C:cytosol"/>
    <property type="evidence" value="ECO:0007669"/>
    <property type="project" value="TreeGrafter"/>
</dbReference>
<sequence length="306" mass="33739">MSMDSGDQHCDTSNGYVHLHNPHLKTMASDFLYHFNLGTATHDLPAMFGDVKFVVVGGSPTRMGKFARFIHQELGLPDSEEPRDLADTDRYGMFKAGPVLSVSHGMGMPSMSIMLNELLKLLYHARCSNVVMFRMGTSGGLGLEPGTVVISKAAVDACFRPRYTQIVLGKETSRPSELDQSLVDELLHVAGQEDGVTAVTGNTMCANGFYEEQGRLDGAFCDYTEDDKLQYLQRARDAGVRNIEMESLCFAALCKNAGVKAGVVCVTLVDRLRGDQVTTPHDTLKEWELRPQKLLARFIRSRLGIK</sequence>
<dbReference type="InterPro" id="IPR000845">
    <property type="entry name" value="Nucleoside_phosphorylase_d"/>
</dbReference>
<dbReference type="PANTHER" id="PTHR43691:SF11">
    <property type="entry name" value="FI09636P-RELATED"/>
    <property type="match status" value="1"/>
</dbReference>
<evidence type="ECO:0000256" key="1">
    <source>
        <dbReference type="ARBA" id="ARBA00010456"/>
    </source>
</evidence>
<dbReference type="AlphaFoldDB" id="A0A6P4YRR2"/>
<dbReference type="UniPathway" id="UPA00574">
    <property type="reaction ID" value="UER00633"/>
</dbReference>
<evidence type="ECO:0000256" key="4">
    <source>
        <dbReference type="PIRSR" id="PIRSR610059-50"/>
    </source>
</evidence>
<evidence type="ECO:0000256" key="5">
    <source>
        <dbReference type="RuleBase" id="RU361131"/>
    </source>
</evidence>
<keyword evidence="7" id="KW-1185">Reference proteome</keyword>
<dbReference type="InterPro" id="IPR035994">
    <property type="entry name" value="Nucleoside_phosphorylase_sf"/>
</dbReference>
<feature type="binding site" evidence="4">
    <location>
        <begin position="134"/>
        <end position="137"/>
    </location>
    <ligand>
        <name>phosphate</name>
        <dbReference type="ChEBI" id="CHEBI:43474"/>
    </ligand>
</feature>
<comment type="similarity">
    <text evidence="1 5">Belongs to the PNP/UDP phosphorylase family.</text>
</comment>
<protein>
    <recommendedName>
        <fullName evidence="5">Uridine phosphorylase</fullName>
        <ecNumber evidence="5">2.4.2.3</ecNumber>
    </recommendedName>
</protein>
<dbReference type="InterPro" id="IPR018016">
    <property type="entry name" value="Nucleoside_phosphorylase_CS"/>
</dbReference>
<comment type="pathway">
    <text evidence="5">Pyrimidine metabolism; UMP biosynthesis via salvage pathway; uracil from uridine (phosphorylase route): step 1/1.</text>
</comment>
<evidence type="ECO:0000256" key="3">
    <source>
        <dbReference type="ARBA" id="ARBA00022679"/>
    </source>
</evidence>
<organism evidence="7 8">
    <name type="scientific">Branchiostoma belcheri</name>
    <name type="common">Amphioxus</name>
    <dbReference type="NCBI Taxonomy" id="7741"/>
    <lineage>
        <taxon>Eukaryota</taxon>
        <taxon>Metazoa</taxon>
        <taxon>Chordata</taxon>
        <taxon>Cephalochordata</taxon>
        <taxon>Leptocardii</taxon>
        <taxon>Amphioxiformes</taxon>
        <taxon>Branchiostomatidae</taxon>
        <taxon>Branchiostoma</taxon>
    </lineage>
</organism>
<dbReference type="Pfam" id="PF01048">
    <property type="entry name" value="PNP_UDP_1"/>
    <property type="match status" value="1"/>
</dbReference>
<feature type="binding site" evidence="4">
    <location>
        <position position="90"/>
    </location>
    <ligand>
        <name>phosphate</name>
        <dbReference type="ChEBI" id="CHEBI:43474"/>
    </ligand>
</feature>
<dbReference type="SUPFAM" id="SSF53167">
    <property type="entry name" value="Purine and uridine phosphorylases"/>
    <property type="match status" value="1"/>
</dbReference>
<name>A0A6P4YRR2_BRABE</name>
<dbReference type="PANTHER" id="PTHR43691">
    <property type="entry name" value="URIDINE PHOSPHORYLASE"/>
    <property type="match status" value="1"/>
</dbReference>
<dbReference type="NCBIfam" id="TIGR01719">
    <property type="entry name" value="euk_UDPppase"/>
    <property type="match status" value="1"/>
</dbReference>
<dbReference type="KEGG" id="bbel:109475809"/>
<dbReference type="GO" id="GO:0044206">
    <property type="term" value="P:UMP salvage"/>
    <property type="evidence" value="ECO:0007669"/>
    <property type="project" value="UniProtKB-UniPathway"/>
</dbReference>
<proteinExistence type="inferred from homology"/>
<dbReference type="RefSeq" id="XP_019632140.1">
    <property type="nucleotide sequence ID" value="XM_019776581.1"/>
</dbReference>
<evidence type="ECO:0000259" key="6">
    <source>
        <dbReference type="Pfam" id="PF01048"/>
    </source>
</evidence>